<dbReference type="SUPFAM" id="SSF47384">
    <property type="entry name" value="Homodimeric domain of signal transducing histidine kinase"/>
    <property type="match status" value="1"/>
</dbReference>
<evidence type="ECO:0000256" key="6">
    <source>
        <dbReference type="ARBA" id="ARBA00023012"/>
    </source>
</evidence>
<accession>A0ABR9AGB4</accession>
<dbReference type="InterPro" id="IPR036890">
    <property type="entry name" value="HATPase_C_sf"/>
</dbReference>
<dbReference type="SUPFAM" id="SSF55874">
    <property type="entry name" value="ATPase domain of HSP90 chaperone/DNA topoisomerase II/histidine kinase"/>
    <property type="match status" value="1"/>
</dbReference>
<evidence type="ECO:0000256" key="5">
    <source>
        <dbReference type="ARBA" id="ARBA00022777"/>
    </source>
</evidence>
<proteinExistence type="predicted"/>
<dbReference type="PANTHER" id="PTHR43711">
    <property type="entry name" value="TWO-COMPONENT HISTIDINE KINASE"/>
    <property type="match status" value="1"/>
</dbReference>
<gene>
    <name evidence="9" type="ORF">IFO69_03420</name>
</gene>
<dbReference type="PROSITE" id="PS50113">
    <property type="entry name" value="PAC"/>
    <property type="match status" value="1"/>
</dbReference>
<dbReference type="PANTHER" id="PTHR43711:SF26">
    <property type="entry name" value="SENSOR HISTIDINE KINASE RCSC"/>
    <property type="match status" value="1"/>
</dbReference>
<dbReference type="GO" id="GO:0016301">
    <property type="term" value="F:kinase activity"/>
    <property type="evidence" value="ECO:0007669"/>
    <property type="project" value="UniProtKB-KW"/>
</dbReference>
<dbReference type="InterPro" id="IPR050736">
    <property type="entry name" value="Sensor_HK_Regulatory"/>
</dbReference>
<dbReference type="CDD" id="cd00082">
    <property type="entry name" value="HisKA"/>
    <property type="match status" value="1"/>
</dbReference>
<dbReference type="InterPro" id="IPR000700">
    <property type="entry name" value="PAS-assoc_C"/>
</dbReference>
<dbReference type="Pfam" id="PF00512">
    <property type="entry name" value="HisKA"/>
    <property type="match status" value="1"/>
</dbReference>
<evidence type="ECO:0000256" key="3">
    <source>
        <dbReference type="ARBA" id="ARBA00022553"/>
    </source>
</evidence>
<dbReference type="EC" id="2.7.13.3" evidence="2"/>
<dbReference type="Gene3D" id="3.30.565.10">
    <property type="entry name" value="Histidine kinase-like ATPase, C-terminal domain"/>
    <property type="match status" value="1"/>
</dbReference>
<keyword evidence="3" id="KW-0597">Phosphoprotein</keyword>
<reference evidence="9 10" key="1">
    <citation type="submission" date="2020-09" db="EMBL/GenBank/DDBJ databases">
        <title>Echinicola sp. CAU 1574 isolated from sand of Sido Beach.</title>
        <authorList>
            <person name="Kim W."/>
        </authorList>
    </citation>
    <scope>NUCLEOTIDE SEQUENCE [LARGE SCALE GENOMIC DNA]</scope>
    <source>
        <strain evidence="9 10">CAU 1574</strain>
    </source>
</reference>
<dbReference type="NCBIfam" id="TIGR00229">
    <property type="entry name" value="sensory_box"/>
    <property type="match status" value="1"/>
</dbReference>
<dbReference type="InterPro" id="IPR000014">
    <property type="entry name" value="PAS"/>
</dbReference>
<keyword evidence="4" id="KW-0808">Transferase</keyword>
<evidence type="ECO:0000259" key="8">
    <source>
        <dbReference type="PROSITE" id="PS50113"/>
    </source>
</evidence>
<dbReference type="Pfam" id="PF02518">
    <property type="entry name" value="HATPase_c"/>
    <property type="match status" value="1"/>
</dbReference>
<feature type="domain" description="Histidine kinase" evidence="7">
    <location>
        <begin position="314"/>
        <end position="531"/>
    </location>
</feature>
<keyword evidence="5 9" id="KW-0418">Kinase</keyword>
<dbReference type="SMART" id="SM00388">
    <property type="entry name" value="HisKA"/>
    <property type="match status" value="1"/>
</dbReference>
<evidence type="ECO:0000313" key="10">
    <source>
        <dbReference type="Proteomes" id="UP000647133"/>
    </source>
</evidence>
<dbReference type="EMBL" id="JACYTQ010000001">
    <property type="protein sequence ID" value="MBD8487792.1"/>
    <property type="molecule type" value="Genomic_DNA"/>
</dbReference>
<name>A0ABR9AGB4_9BACT</name>
<keyword evidence="10" id="KW-1185">Reference proteome</keyword>
<sequence>MKRDKAEEIKSDKITISDIERDYLADLNEDKAYSDLISLLHVYVPFKNMFFAIWNEKEEESKVVVSELTKSLHSQVKSLSKEIFKKYWSQLSDVKVLLLKSSQFCLTNYTDIGGEIILVPVRIGEEMGVLALLDLQPMMLNDDFENNLLSIATSFGMVTKMSALSKIQVENSSEKQQAEICSTAIKYTSEVISIHNLSGYPRYISPSIKNLLGYKVEDLMDRNLYDKYRNSITDLREEKSGNVMKFRFCCKTKDQKEVWIDSTLDKITDDEGNLSGYMVVSRDITTDILSEKRYEQALFKEKELNKIKSQFISITSHEFKTPLATIKSSIEICGIEMERQLNKHPSEEKFRKHFNRVNSEVDRMNSLLINLLNLEKINQGVIEVNLKPKKVNQYLTNVLEDWLEQRSIKLESSLENDFTTKLDANLMKQVLSNLIENALKYGSREISPIVKAYKKLGKLVIQVQDFGEGISEDDQEHLFKPFFRASNSSKYEKGSGLGLMITKKFVELQKGEVYFHSEVGTGTSFFIEFNI</sequence>
<dbReference type="InterPro" id="IPR035965">
    <property type="entry name" value="PAS-like_dom_sf"/>
</dbReference>
<evidence type="ECO:0000313" key="9">
    <source>
        <dbReference type="EMBL" id="MBD8487792.1"/>
    </source>
</evidence>
<dbReference type="RefSeq" id="WP_192008292.1">
    <property type="nucleotide sequence ID" value="NZ_JACYTQ010000001.1"/>
</dbReference>
<evidence type="ECO:0000259" key="7">
    <source>
        <dbReference type="PROSITE" id="PS50109"/>
    </source>
</evidence>
<dbReference type="Gene3D" id="3.30.450.20">
    <property type="entry name" value="PAS domain"/>
    <property type="match status" value="1"/>
</dbReference>
<dbReference type="Pfam" id="PF13426">
    <property type="entry name" value="PAS_9"/>
    <property type="match status" value="1"/>
</dbReference>
<dbReference type="PROSITE" id="PS50109">
    <property type="entry name" value="HIS_KIN"/>
    <property type="match status" value="1"/>
</dbReference>
<dbReference type="CDD" id="cd00075">
    <property type="entry name" value="HATPase"/>
    <property type="match status" value="1"/>
</dbReference>
<dbReference type="PRINTS" id="PR00344">
    <property type="entry name" value="BCTRLSENSOR"/>
</dbReference>
<feature type="domain" description="PAC" evidence="8">
    <location>
        <begin position="242"/>
        <end position="296"/>
    </location>
</feature>
<evidence type="ECO:0000256" key="4">
    <source>
        <dbReference type="ARBA" id="ARBA00022679"/>
    </source>
</evidence>
<evidence type="ECO:0000256" key="1">
    <source>
        <dbReference type="ARBA" id="ARBA00000085"/>
    </source>
</evidence>
<evidence type="ECO:0000256" key="2">
    <source>
        <dbReference type="ARBA" id="ARBA00012438"/>
    </source>
</evidence>
<dbReference type="Gene3D" id="1.10.287.130">
    <property type="match status" value="1"/>
</dbReference>
<organism evidence="9 10">
    <name type="scientific">Echinicola arenosa</name>
    <dbReference type="NCBI Taxonomy" id="2774144"/>
    <lineage>
        <taxon>Bacteria</taxon>
        <taxon>Pseudomonadati</taxon>
        <taxon>Bacteroidota</taxon>
        <taxon>Cytophagia</taxon>
        <taxon>Cytophagales</taxon>
        <taxon>Cyclobacteriaceae</taxon>
        <taxon>Echinicola</taxon>
    </lineage>
</organism>
<dbReference type="InterPro" id="IPR003594">
    <property type="entry name" value="HATPase_dom"/>
</dbReference>
<dbReference type="SUPFAM" id="SSF55785">
    <property type="entry name" value="PYP-like sensor domain (PAS domain)"/>
    <property type="match status" value="1"/>
</dbReference>
<comment type="catalytic activity">
    <reaction evidence="1">
        <text>ATP + protein L-histidine = ADP + protein N-phospho-L-histidine.</text>
        <dbReference type="EC" id="2.7.13.3"/>
    </reaction>
</comment>
<dbReference type="SMART" id="SM00387">
    <property type="entry name" value="HATPase_c"/>
    <property type="match status" value="1"/>
</dbReference>
<keyword evidence="6" id="KW-0902">Two-component regulatory system</keyword>
<dbReference type="Proteomes" id="UP000647133">
    <property type="component" value="Unassembled WGS sequence"/>
</dbReference>
<dbReference type="InterPro" id="IPR004358">
    <property type="entry name" value="Sig_transdc_His_kin-like_C"/>
</dbReference>
<dbReference type="InterPro" id="IPR036097">
    <property type="entry name" value="HisK_dim/P_sf"/>
</dbReference>
<protein>
    <recommendedName>
        <fullName evidence="2">histidine kinase</fullName>
        <ecNumber evidence="2">2.7.13.3</ecNumber>
    </recommendedName>
</protein>
<dbReference type="InterPro" id="IPR003661">
    <property type="entry name" value="HisK_dim/P_dom"/>
</dbReference>
<comment type="caution">
    <text evidence="9">The sequence shown here is derived from an EMBL/GenBank/DDBJ whole genome shotgun (WGS) entry which is preliminary data.</text>
</comment>
<dbReference type="InterPro" id="IPR005467">
    <property type="entry name" value="His_kinase_dom"/>
</dbReference>
<dbReference type="CDD" id="cd00130">
    <property type="entry name" value="PAS"/>
    <property type="match status" value="1"/>
</dbReference>